<evidence type="ECO:0000313" key="2">
    <source>
        <dbReference type="Proteomes" id="UP000318416"/>
    </source>
</evidence>
<reference evidence="1 2" key="1">
    <citation type="submission" date="2019-06" db="EMBL/GenBank/DDBJ databases">
        <title>Sequencing the genomes of 1000 actinobacteria strains.</title>
        <authorList>
            <person name="Klenk H.-P."/>
        </authorList>
    </citation>
    <scope>NUCLEOTIDE SEQUENCE [LARGE SCALE GENOMIC DNA]</scope>
    <source>
        <strain evidence="1 2">DSM 41649</strain>
    </source>
</reference>
<comment type="caution">
    <text evidence="1">The sequence shown here is derived from an EMBL/GenBank/DDBJ whole genome shotgun (WGS) entry which is preliminary data.</text>
</comment>
<dbReference type="EMBL" id="VIVR01000001">
    <property type="protein sequence ID" value="TWE15438.1"/>
    <property type="molecule type" value="Genomic_DNA"/>
</dbReference>
<evidence type="ECO:0000313" key="1">
    <source>
        <dbReference type="EMBL" id="TWE15438.1"/>
    </source>
</evidence>
<gene>
    <name evidence="1" type="ORF">FB465_0332</name>
</gene>
<dbReference type="RefSeq" id="WP_145786908.1">
    <property type="nucleotide sequence ID" value="NZ_BAAABR010000014.1"/>
</dbReference>
<dbReference type="AlphaFoldDB" id="A0A561EIJ7"/>
<keyword evidence="2" id="KW-1185">Reference proteome</keyword>
<accession>A0A561EIJ7</accession>
<protein>
    <submittedName>
        <fullName evidence="1">Uncharacterized protein</fullName>
    </submittedName>
</protein>
<proteinExistence type="predicted"/>
<organism evidence="1 2">
    <name type="scientific">Kitasatospora atroaurantiaca</name>
    <dbReference type="NCBI Taxonomy" id="285545"/>
    <lineage>
        <taxon>Bacteria</taxon>
        <taxon>Bacillati</taxon>
        <taxon>Actinomycetota</taxon>
        <taxon>Actinomycetes</taxon>
        <taxon>Kitasatosporales</taxon>
        <taxon>Streptomycetaceae</taxon>
        <taxon>Kitasatospora</taxon>
    </lineage>
</organism>
<name>A0A561EIJ7_9ACTN</name>
<sequence>MVDTSFLVAVLGVGGTLAGGALTAVINSRAQPRAEEVWEREQILKVRAQESAHAHAVHSEHHSWLRARRESAYLAFLEAAEAARVDVLDLAIAIRERAIPAEELETLRIAARERMRTLLRTRDVLEIAGPEAVAEPARTHYANLVDYWRKPTRMLERRAESEPAEAEYGLLRAALLEDREQLEDSQRAVVAAARSALEQLPAAVGPTSRGEEAATQP</sequence>
<dbReference type="Proteomes" id="UP000318416">
    <property type="component" value="Unassembled WGS sequence"/>
</dbReference>